<dbReference type="Gene3D" id="1.10.10.10">
    <property type="entry name" value="Winged helix-like DNA-binding domain superfamily/Winged helix DNA-binding domain"/>
    <property type="match status" value="1"/>
</dbReference>
<reference evidence="2 3" key="2">
    <citation type="journal article" date="2008" name="Int. J. Syst. Evol. Microbiol.">
        <title>Methanocella paludicola gen. nov., sp. nov., a methane-producing archaeon, the first isolate of the lineage 'Rice Cluster I', and proposal of the new archaeal order Methanocellales ord. nov.</title>
        <authorList>
            <person name="Sakai S."/>
            <person name="Imachi H."/>
            <person name="Hanada S."/>
            <person name="Ohashi A."/>
            <person name="Harada H."/>
            <person name="Kamagata Y."/>
        </authorList>
    </citation>
    <scope>NUCLEOTIDE SEQUENCE [LARGE SCALE GENOMIC DNA]</scope>
    <source>
        <strain evidence="3">DSM 17711 / JCM 13418 / NBRC 101707 / SANAE</strain>
    </source>
</reference>
<dbReference type="SUPFAM" id="SSF46785">
    <property type="entry name" value="Winged helix' DNA-binding domain"/>
    <property type="match status" value="1"/>
</dbReference>
<dbReference type="KEGG" id="mpd:MCP_1341"/>
<dbReference type="eggNOG" id="arCOG00002">
    <property type="taxonomic scope" value="Archaea"/>
</dbReference>
<feature type="domain" description="Transcription regulator PadR N-terminal" evidence="1">
    <location>
        <begin position="27"/>
        <end position="78"/>
    </location>
</feature>
<dbReference type="InterPro" id="IPR005149">
    <property type="entry name" value="Tscrpt_reg_PadR_N"/>
</dbReference>
<dbReference type="EMBL" id="AP011532">
    <property type="protein sequence ID" value="BAI61413.1"/>
    <property type="molecule type" value="Genomic_DNA"/>
</dbReference>
<sequence length="145" mass="16819">MPDMRNFWRKFDKLGRYGGYGGLRTWILYTLNDSPKNGAEIMDAIESMSYGSWRPSPGSIYPLLVKMVEEGLIRKREDGRYEAADTTYDEFGRGMDRAYSADGAIREIESYISYLEDLPLEKIKPLADNLGHIEQRLERLRKKLI</sequence>
<name>D1YY91_METPS</name>
<dbReference type="AlphaFoldDB" id="D1YY91"/>
<dbReference type="InParanoid" id="D1YY91"/>
<reference evidence="3" key="3">
    <citation type="journal article" date="2011" name="PLoS ONE">
        <title>Genome sequence of a mesophilic hydrogenotrophic methanogen Methanocella paludicola, the first cultivated representative of the order Methanocellales.</title>
        <authorList>
            <person name="Sakai S."/>
            <person name="Takaki Y."/>
            <person name="Shimamura S."/>
            <person name="Sekine M."/>
            <person name="Tajima T."/>
            <person name="Kosugi H."/>
            <person name="Ichikawa N."/>
            <person name="Tasumi E."/>
            <person name="Hiraki A.T."/>
            <person name="Shimizu A."/>
            <person name="Kato Y."/>
            <person name="Nishiko R."/>
            <person name="Mori K."/>
            <person name="Fujita N."/>
            <person name="Imachi H."/>
            <person name="Takai K."/>
        </authorList>
    </citation>
    <scope>NUCLEOTIDE SEQUENCE [LARGE SCALE GENOMIC DNA]</scope>
    <source>
        <strain evidence="3">DSM 17711 / JCM 13418 / NBRC 101707 / SANAE</strain>
    </source>
</reference>
<dbReference type="Proteomes" id="UP000001882">
    <property type="component" value="Chromosome"/>
</dbReference>
<dbReference type="RefSeq" id="WP_012900092.1">
    <property type="nucleotide sequence ID" value="NC_013665.1"/>
</dbReference>
<dbReference type="PANTHER" id="PTHR43252">
    <property type="entry name" value="TRANSCRIPTIONAL REGULATOR YQJI"/>
    <property type="match status" value="1"/>
</dbReference>
<dbReference type="PANTHER" id="PTHR43252:SF5">
    <property type="entry name" value="TRANSCRIPTIONAL REGULATOR, PADR-LIKE FAMILY"/>
    <property type="match status" value="1"/>
</dbReference>
<dbReference type="PATRIC" id="fig|304371.9.peg.1378"/>
<protein>
    <submittedName>
        <fullName evidence="2">PadR-like family transcriptional regulator</fullName>
    </submittedName>
</protein>
<gene>
    <name evidence="2" type="ordered locus">MCP_1341</name>
</gene>
<dbReference type="InterPro" id="IPR036390">
    <property type="entry name" value="WH_DNA-bd_sf"/>
</dbReference>
<organism evidence="2 3">
    <name type="scientific">Methanocella paludicola (strain DSM 17711 / JCM 13418 / NBRC 101707 / SANAE)</name>
    <dbReference type="NCBI Taxonomy" id="304371"/>
    <lineage>
        <taxon>Archaea</taxon>
        <taxon>Methanobacteriati</taxon>
        <taxon>Methanobacteriota</taxon>
        <taxon>Stenosarchaea group</taxon>
        <taxon>Methanomicrobia</taxon>
        <taxon>Methanocellales</taxon>
        <taxon>Methanocellaceae</taxon>
        <taxon>Methanocella</taxon>
    </lineage>
</organism>
<evidence type="ECO:0000313" key="3">
    <source>
        <dbReference type="Proteomes" id="UP000001882"/>
    </source>
</evidence>
<evidence type="ECO:0000259" key="1">
    <source>
        <dbReference type="Pfam" id="PF03551"/>
    </source>
</evidence>
<evidence type="ECO:0000313" key="2">
    <source>
        <dbReference type="EMBL" id="BAI61413.1"/>
    </source>
</evidence>
<reference evidence="2 3" key="1">
    <citation type="journal article" date="2007" name="Appl. Environ. Microbiol.">
        <title>Isolation of key methanogens for global methane emission from rice paddy fields: a novel isolate affiliated with the clone cluster rice cluster I.</title>
        <authorList>
            <person name="Sakai S."/>
            <person name="Imachi H."/>
            <person name="Sekiguchi Y."/>
            <person name="Ohashi A."/>
            <person name="Harada H."/>
            <person name="Kamagata Y."/>
        </authorList>
    </citation>
    <scope>NUCLEOTIDE SEQUENCE [LARGE SCALE GENOMIC DNA]</scope>
    <source>
        <strain evidence="3">DSM 17711 / JCM 13418 / NBRC 101707 / SANAE</strain>
    </source>
</reference>
<dbReference type="GeneID" id="8681309"/>
<dbReference type="Pfam" id="PF03551">
    <property type="entry name" value="PadR"/>
    <property type="match status" value="1"/>
</dbReference>
<dbReference type="InterPro" id="IPR036388">
    <property type="entry name" value="WH-like_DNA-bd_sf"/>
</dbReference>
<accession>D1YY91</accession>
<dbReference type="STRING" id="304371.MCP_1341"/>
<dbReference type="OrthoDB" id="56053at2157"/>
<proteinExistence type="predicted"/>
<keyword evidence="3" id="KW-1185">Reference proteome</keyword>